<protein>
    <recommendedName>
        <fullName evidence="2">DUF1995 domain-containing protein</fullName>
    </recommendedName>
</protein>
<dbReference type="PANTHER" id="PTHR34051">
    <property type="entry name" value="PROTEIN LOW PSII ACCUMULATION 3, CHLOROPLASTIC"/>
    <property type="match status" value="1"/>
</dbReference>
<reference evidence="3" key="1">
    <citation type="submission" date="2021-01" db="EMBL/GenBank/DDBJ databases">
        <authorList>
            <person name="Corre E."/>
            <person name="Pelletier E."/>
            <person name="Niang G."/>
            <person name="Scheremetjew M."/>
            <person name="Finn R."/>
            <person name="Kale V."/>
            <person name="Holt S."/>
            <person name="Cochrane G."/>
            <person name="Meng A."/>
            <person name="Brown T."/>
            <person name="Cohen L."/>
        </authorList>
    </citation>
    <scope>NUCLEOTIDE SEQUENCE</scope>
    <source>
        <strain evidence="3">CCMP2078</strain>
    </source>
</reference>
<keyword evidence="1" id="KW-0732">Signal</keyword>
<dbReference type="InterPro" id="IPR044687">
    <property type="entry name" value="LPA3"/>
</dbReference>
<dbReference type="EMBL" id="HBEA01019433">
    <property type="protein sequence ID" value="CAD8265253.1"/>
    <property type="molecule type" value="Transcribed_RNA"/>
</dbReference>
<dbReference type="PANTHER" id="PTHR34051:SF2">
    <property type="entry name" value="PROTEIN LPA3"/>
    <property type="match status" value="1"/>
</dbReference>
<evidence type="ECO:0000256" key="1">
    <source>
        <dbReference type="SAM" id="SignalP"/>
    </source>
</evidence>
<accession>A0A7R9UGE1</accession>
<feature type="chain" id="PRO_5031494973" description="DUF1995 domain-containing protein" evidence="1">
    <location>
        <begin position="23"/>
        <end position="344"/>
    </location>
</feature>
<dbReference type="InterPro" id="IPR018962">
    <property type="entry name" value="DUF1995"/>
</dbReference>
<gene>
    <name evidence="3" type="ORF">PPYR1160_LOCUS14756</name>
</gene>
<sequence length="344" mass="38013">MRVASTIALWASIEVLLADALALRRPTRLFAATEASSRSLQRPPGSFSECISQAQAAVKGAIEDGYTLVEVEFPPLPVALLEDVSSSADDIMKANVNLGLDFAQVFALDKTVKLLYPDTFEATRAKEILGTTSPGPNVEIHSMRKTAASTATSFDQLLGGIFGKRAGELDLPEKAGYFICLGFSCQELPDLEELHKTYPDVPIIGFNLKLDSARGDLGLPAFPPRDLHNRFLSRWKPSYLLRTRSYALSLPRPPFVLSYQGALFRSYPEPFQTLLDVGDGRYKAVDVADARPALGEFKDILTQNLQLGENEDTNSVLGKLRKGVVNKTWWERLSDDEESTEWRT</sequence>
<dbReference type="AlphaFoldDB" id="A0A7R9UGE1"/>
<feature type="domain" description="DUF1995" evidence="2">
    <location>
        <begin position="44"/>
        <end position="298"/>
    </location>
</feature>
<organism evidence="3">
    <name type="scientific">Pinguiococcus pyrenoidosus</name>
    <dbReference type="NCBI Taxonomy" id="172671"/>
    <lineage>
        <taxon>Eukaryota</taxon>
        <taxon>Sar</taxon>
        <taxon>Stramenopiles</taxon>
        <taxon>Ochrophyta</taxon>
        <taxon>Pinguiophyceae</taxon>
        <taxon>Pinguiochrysidales</taxon>
        <taxon>Pinguiochrysidaceae</taxon>
        <taxon>Pinguiococcus</taxon>
    </lineage>
</organism>
<proteinExistence type="predicted"/>
<evidence type="ECO:0000313" key="3">
    <source>
        <dbReference type="EMBL" id="CAD8265253.1"/>
    </source>
</evidence>
<evidence type="ECO:0000259" key="2">
    <source>
        <dbReference type="Pfam" id="PF09353"/>
    </source>
</evidence>
<feature type="signal peptide" evidence="1">
    <location>
        <begin position="1"/>
        <end position="22"/>
    </location>
</feature>
<dbReference type="Pfam" id="PF09353">
    <property type="entry name" value="DUF1995"/>
    <property type="match status" value="1"/>
</dbReference>
<name>A0A7R9UGE1_9STRA</name>